<dbReference type="EMBL" id="JBHTJG010000002">
    <property type="protein sequence ID" value="MFD0945674.1"/>
    <property type="molecule type" value="Genomic_DNA"/>
</dbReference>
<sequence>MFARTERLTLRPGWIEDAPELARAMGHWDVVSKLARVPWPYDQAHAEQFLTSPRPRGGVMALICERHRGGAPIIGGIGIGEDADGNFELGYWLTPSAWGRGYATEAGRAMIAAARDSLRLRRLVSGHFIDNPASGRVLRKLGFKPTGRMIPRHSLARGHETPSAAFELELCSGEADNDPGARMAA</sequence>
<dbReference type="PANTHER" id="PTHR43792:SF8">
    <property type="entry name" value="[RIBOSOMAL PROTEIN US5]-ALANINE N-ACETYLTRANSFERASE"/>
    <property type="match status" value="1"/>
</dbReference>
<reference evidence="6" key="1">
    <citation type="journal article" date="2019" name="Int. J. Syst. Evol. Microbiol.">
        <title>The Global Catalogue of Microorganisms (GCM) 10K type strain sequencing project: providing services to taxonomists for standard genome sequencing and annotation.</title>
        <authorList>
            <consortium name="The Broad Institute Genomics Platform"/>
            <consortium name="The Broad Institute Genome Sequencing Center for Infectious Disease"/>
            <person name="Wu L."/>
            <person name="Ma J."/>
        </authorList>
    </citation>
    <scope>NUCLEOTIDE SEQUENCE [LARGE SCALE GENOMIC DNA]</scope>
    <source>
        <strain evidence="6">CCUG 62982</strain>
    </source>
</reference>
<gene>
    <name evidence="5" type="ORF">ACFQ1E_04925</name>
</gene>
<protein>
    <submittedName>
        <fullName evidence="5">GNAT family N-acetyltransferase</fullName>
        <ecNumber evidence="5">2.3.-.-</ecNumber>
    </submittedName>
</protein>
<evidence type="ECO:0000259" key="4">
    <source>
        <dbReference type="PROSITE" id="PS51186"/>
    </source>
</evidence>
<dbReference type="PROSITE" id="PS51186">
    <property type="entry name" value="GNAT"/>
    <property type="match status" value="1"/>
</dbReference>
<dbReference type="EC" id="2.3.-.-" evidence="5"/>
<name>A0ABW3H399_9SPHN</name>
<dbReference type="InterPro" id="IPR051531">
    <property type="entry name" value="N-acetyltransferase"/>
</dbReference>
<dbReference type="RefSeq" id="WP_264943519.1">
    <property type="nucleotide sequence ID" value="NZ_JAPDRA010000002.1"/>
</dbReference>
<keyword evidence="1 5" id="KW-0808">Transferase</keyword>
<dbReference type="InterPro" id="IPR000182">
    <property type="entry name" value="GNAT_dom"/>
</dbReference>
<proteinExistence type="inferred from homology"/>
<dbReference type="Pfam" id="PF13302">
    <property type="entry name" value="Acetyltransf_3"/>
    <property type="match status" value="1"/>
</dbReference>
<keyword evidence="2 5" id="KW-0012">Acyltransferase</keyword>
<dbReference type="Gene3D" id="3.40.630.30">
    <property type="match status" value="1"/>
</dbReference>
<accession>A0ABW3H399</accession>
<evidence type="ECO:0000256" key="2">
    <source>
        <dbReference type="ARBA" id="ARBA00023315"/>
    </source>
</evidence>
<dbReference type="Proteomes" id="UP001596977">
    <property type="component" value="Unassembled WGS sequence"/>
</dbReference>
<evidence type="ECO:0000256" key="1">
    <source>
        <dbReference type="ARBA" id="ARBA00022679"/>
    </source>
</evidence>
<dbReference type="GO" id="GO:0016746">
    <property type="term" value="F:acyltransferase activity"/>
    <property type="evidence" value="ECO:0007669"/>
    <property type="project" value="UniProtKB-KW"/>
</dbReference>
<dbReference type="PANTHER" id="PTHR43792">
    <property type="entry name" value="GNAT FAMILY, PUTATIVE (AFU_ORTHOLOGUE AFUA_3G00765)-RELATED-RELATED"/>
    <property type="match status" value="1"/>
</dbReference>
<keyword evidence="6" id="KW-1185">Reference proteome</keyword>
<organism evidence="5 6">
    <name type="scientific">Sphingomonas canadensis</name>
    <dbReference type="NCBI Taxonomy" id="1219257"/>
    <lineage>
        <taxon>Bacteria</taxon>
        <taxon>Pseudomonadati</taxon>
        <taxon>Pseudomonadota</taxon>
        <taxon>Alphaproteobacteria</taxon>
        <taxon>Sphingomonadales</taxon>
        <taxon>Sphingomonadaceae</taxon>
        <taxon>Sphingomonas</taxon>
    </lineage>
</organism>
<comment type="caution">
    <text evidence="5">The sequence shown here is derived from an EMBL/GenBank/DDBJ whole genome shotgun (WGS) entry which is preliminary data.</text>
</comment>
<comment type="similarity">
    <text evidence="3">Belongs to the acetyltransferase family. RimJ subfamily.</text>
</comment>
<feature type="domain" description="N-acetyltransferase" evidence="4">
    <location>
        <begin position="8"/>
        <end position="169"/>
    </location>
</feature>
<evidence type="ECO:0000313" key="5">
    <source>
        <dbReference type="EMBL" id="MFD0945674.1"/>
    </source>
</evidence>
<evidence type="ECO:0000256" key="3">
    <source>
        <dbReference type="ARBA" id="ARBA00038502"/>
    </source>
</evidence>
<evidence type="ECO:0000313" key="6">
    <source>
        <dbReference type="Proteomes" id="UP001596977"/>
    </source>
</evidence>
<dbReference type="SUPFAM" id="SSF55729">
    <property type="entry name" value="Acyl-CoA N-acyltransferases (Nat)"/>
    <property type="match status" value="1"/>
</dbReference>
<dbReference type="InterPro" id="IPR016181">
    <property type="entry name" value="Acyl_CoA_acyltransferase"/>
</dbReference>